<name>A0ABZ2NFK3_9BACI</name>
<dbReference type="InterPro" id="IPR039424">
    <property type="entry name" value="SBP_5"/>
</dbReference>
<protein>
    <submittedName>
        <fullName evidence="7">Nickel ABC transporter substrate-binding protein</fullName>
    </submittedName>
</protein>
<evidence type="ECO:0000313" key="8">
    <source>
        <dbReference type="Proteomes" id="UP001377337"/>
    </source>
</evidence>
<feature type="coiled-coil region" evidence="4">
    <location>
        <begin position="426"/>
        <end position="460"/>
    </location>
</feature>
<keyword evidence="4" id="KW-0175">Coiled coil</keyword>
<evidence type="ECO:0000313" key="7">
    <source>
        <dbReference type="EMBL" id="WXB96000.1"/>
    </source>
</evidence>
<evidence type="ECO:0000256" key="2">
    <source>
        <dbReference type="ARBA" id="ARBA00022448"/>
    </source>
</evidence>
<dbReference type="EMBL" id="CP147407">
    <property type="protein sequence ID" value="WXB96000.1"/>
    <property type="molecule type" value="Genomic_DNA"/>
</dbReference>
<dbReference type="CDD" id="cd08490">
    <property type="entry name" value="PBP2_NikA_DppA_OppA_like_3"/>
    <property type="match status" value="1"/>
</dbReference>
<evidence type="ECO:0000259" key="6">
    <source>
        <dbReference type="Pfam" id="PF00496"/>
    </source>
</evidence>
<organism evidence="7 8">
    <name type="scientific">Metabacillus sediminis</name>
    <dbReference type="NCBI Taxonomy" id="3117746"/>
    <lineage>
        <taxon>Bacteria</taxon>
        <taxon>Bacillati</taxon>
        <taxon>Bacillota</taxon>
        <taxon>Bacilli</taxon>
        <taxon>Bacillales</taxon>
        <taxon>Bacillaceae</taxon>
        <taxon>Metabacillus</taxon>
    </lineage>
</organism>
<dbReference type="PANTHER" id="PTHR30290">
    <property type="entry name" value="PERIPLASMIC BINDING COMPONENT OF ABC TRANSPORTER"/>
    <property type="match status" value="1"/>
</dbReference>
<gene>
    <name evidence="7" type="primary">nikA</name>
    <name evidence="7" type="ORF">WCV65_15745</name>
</gene>
<dbReference type="InterPro" id="IPR050035">
    <property type="entry name" value="NikA"/>
</dbReference>
<proteinExistence type="inferred from homology"/>
<evidence type="ECO:0000256" key="3">
    <source>
        <dbReference type="ARBA" id="ARBA00022729"/>
    </source>
</evidence>
<keyword evidence="2" id="KW-0813">Transport</keyword>
<evidence type="ECO:0000256" key="5">
    <source>
        <dbReference type="SAM" id="SignalP"/>
    </source>
</evidence>
<dbReference type="Pfam" id="PF00496">
    <property type="entry name" value="SBP_bac_5"/>
    <property type="match status" value="1"/>
</dbReference>
<dbReference type="NCBIfam" id="NF045468">
    <property type="entry name" value="Opp5A_nikA"/>
    <property type="match status" value="1"/>
</dbReference>
<keyword evidence="8" id="KW-1185">Reference proteome</keyword>
<dbReference type="InterPro" id="IPR030678">
    <property type="entry name" value="Peptide/Ni-bd"/>
</dbReference>
<evidence type="ECO:0000256" key="1">
    <source>
        <dbReference type="ARBA" id="ARBA00005695"/>
    </source>
</evidence>
<dbReference type="SUPFAM" id="SSF53850">
    <property type="entry name" value="Periplasmic binding protein-like II"/>
    <property type="match status" value="1"/>
</dbReference>
<feature type="domain" description="Solute-binding protein family 5" evidence="6">
    <location>
        <begin position="71"/>
        <end position="423"/>
    </location>
</feature>
<evidence type="ECO:0000256" key="4">
    <source>
        <dbReference type="SAM" id="Coils"/>
    </source>
</evidence>
<feature type="signal peptide" evidence="5">
    <location>
        <begin position="1"/>
        <end position="28"/>
    </location>
</feature>
<dbReference type="Proteomes" id="UP001377337">
    <property type="component" value="Chromosome"/>
</dbReference>
<dbReference type="PANTHER" id="PTHR30290:SF9">
    <property type="entry name" value="OLIGOPEPTIDE-BINDING PROTEIN APPA"/>
    <property type="match status" value="1"/>
</dbReference>
<feature type="chain" id="PRO_5045073815" evidence="5">
    <location>
        <begin position="29"/>
        <end position="509"/>
    </location>
</feature>
<dbReference type="PIRSF" id="PIRSF002741">
    <property type="entry name" value="MppA"/>
    <property type="match status" value="1"/>
</dbReference>
<reference evidence="7 8" key="1">
    <citation type="submission" date="2024-02" db="EMBL/GenBank/DDBJ databases">
        <title>Seven novel Bacillus-like species.</title>
        <authorList>
            <person name="Liu G."/>
        </authorList>
    </citation>
    <scope>NUCLEOTIDE SEQUENCE [LARGE SCALE GENOMIC DNA]</scope>
    <source>
        <strain evidence="7 8">FJAT-52054</strain>
    </source>
</reference>
<sequence length="509" mass="57219">MKKKYSLGLIISLLLVFSTACTSQQSQGNEKKKELTFLSNFPSETLDPHLNFTPVRAGISETLIKVDENQELEPWLAESWESKDNGSTWVMKIKEGIHFQNGKKVDAEAVKDSLQRNIEVSEAMKASLKIKSMEADKQILTIITEKPLPQFPSELVHPNTAIIDSKAENIEEKPVGTGPFKIQSFDANSSLKLQKNSNYWDGNVKLDQVTMMFNEDANARTAALQSGDADISYRPALESMEALKKDPAIKTDFVTSLRDQFLLYNFKNELLQDPNVRKAFDVLLDRNEVAQKTLAGQASPAEGPFVPDSLFSPEYAKKEFSIRSAKSYLSKAGIDMKDGKAFNDGKPLSLKVLTYSYRPELPLMAQLLQANAKELGLDIEIQTAENIDEYMAEKDDWDIATYSMISDPRGDAAYFFNAVYMPGGAMNHSNLQNKELTKAIEKLNETVDKAERAKLAKEASAIIDKETLHSFIVHPKNFVAYKDDVLNWETSKSEYYMITKDLDVKTKNQ</sequence>
<dbReference type="PROSITE" id="PS51257">
    <property type="entry name" value="PROKAR_LIPOPROTEIN"/>
    <property type="match status" value="1"/>
</dbReference>
<dbReference type="RefSeq" id="WP_338777745.1">
    <property type="nucleotide sequence ID" value="NZ_CP147407.1"/>
</dbReference>
<dbReference type="Gene3D" id="3.40.190.10">
    <property type="entry name" value="Periplasmic binding protein-like II"/>
    <property type="match status" value="1"/>
</dbReference>
<accession>A0ABZ2NFK3</accession>
<keyword evidence="3 5" id="KW-0732">Signal</keyword>
<comment type="similarity">
    <text evidence="1">Belongs to the bacterial solute-binding protein 5 family.</text>
</comment>
<dbReference type="Gene3D" id="3.10.105.10">
    <property type="entry name" value="Dipeptide-binding Protein, Domain 3"/>
    <property type="match status" value="1"/>
</dbReference>
<dbReference type="InterPro" id="IPR000914">
    <property type="entry name" value="SBP_5_dom"/>
</dbReference>